<evidence type="ECO:0000313" key="2">
    <source>
        <dbReference type="Proteomes" id="UP001558613"/>
    </source>
</evidence>
<reference evidence="1 2" key="1">
    <citation type="submission" date="2023-09" db="EMBL/GenBank/DDBJ databases">
        <authorList>
            <person name="Wang M."/>
        </authorList>
    </citation>
    <scope>NUCLEOTIDE SEQUENCE [LARGE SCALE GENOMIC DNA]</scope>
    <source>
        <strain evidence="1">GT-2023</strain>
        <tissue evidence="1">Liver</tissue>
    </source>
</reference>
<sequence length="77" mass="8660">MSLNHPEHITDERKALNDGLMTTNQKTIGLKLSGMTIEMDVSAGQYTEQQGARETFRDVFLRPGACWAVPHLRVFKA</sequence>
<keyword evidence="2" id="KW-1185">Reference proteome</keyword>
<proteinExistence type="predicted"/>
<dbReference type="Proteomes" id="UP001558613">
    <property type="component" value="Unassembled WGS sequence"/>
</dbReference>
<organism evidence="1 2">
    <name type="scientific">Cirrhinus molitorella</name>
    <name type="common">mud carp</name>
    <dbReference type="NCBI Taxonomy" id="172907"/>
    <lineage>
        <taxon>Eukaryota</taxon>
        <taxon>Metazoa</taxon>
        <taxon>Chordata</taxon>
        <taxon>Craniata</taxon>
        <taxon>Vertebrata</taxon>
        <taxon>Euteleostomi</taxon>
        <taxon>Actinopterygii</taxon>
        <taxon>Neopterygii</taxon>
        <taxon>Teleostei</taxon>
        <taxon>Ostariophysi</taxon>
        <taxon>Cypriniformes</taxon>
        <taxon>Cyprinidae</taxon>
        <taxon>Labeoninae</taxon>
        <taxon>Labeonini</taxon>
        <taxon>Cirrhinus</taxon>
    </lineage>
</organism>
<comment type="caution">
    <text evidence="1">The sequence shown here is derived from an EMBL/GenBank/DDBJ whole genome shotgun (WGS) entry which is preliminary data.</text>
</comment>
<gene>
    <name evidence="1" type="ORF">QQF64_011904</name>
</gene>
<accession>A0ABR3LX58</accession>
<name>A0ABR3LX58_9TELE</name>
<evidence type="ECO:0000313" key="1">
    <source>
        <dbReference type="EMBL" id="KAL1256359.1"/>
    </source>
</evidence>
<dbReference type="EMBL" id="JAYMGO010000018">
    <property type="protein sequence ID" value="KAL1256359.1"/>
    <property type="molecule type" value="Genomic_DNA"/>
</dbReference>
<protein>
    <submittedName>
        <fullName evidence="1">Uncharacterized protein</fullName>
    </submittedName>
</protein>